<accession>A0A976N304</accession>
<evidence type="ECO:0000313" key="1">
    <source>
        <dbReference type="EMBL" id="UPW41949.1"/>
    </source>
</evidence>
<organism evidence="1">
    <name type="scientific">Dipodfec virus RodF1_59</name>
    <dbReference type="NCBI Taxonomy" id="2929304"/>
    <lineage>
        <taxon>Viruses</taxon>
        <taxon>Monodnaviria</taxon>
        <taxon>Sangervirae</taxon>
        <taxon>Phixviricota</taxon>
        <taxon>Malgrandaviricetes</taxon>
        <taxon>Petitvirales</taxon>
        <taxon>Microviridae</taxon>
    </lineage>
</organism>
<name>A0A976N304_9VIRU</name>
<proteinExistence type="predicted"/>
<sequence length="56" mass="6070">MAMSNRTYSLCFNGTVVLSGSARKVNEVYNLCVKLLSYCTFASSSSVPVLTVIVNM</sequence>
<protein>
    <submittedName>
        <fullName evidence="1">Uncharacterized protein</fullName>
    </submittedName>
</protein>
<reference evidence="1" key="1">
    <citation type="submission" date="2022-02" db="EMBL/GenBank/DDBJ databases">
        <title>Towards deciphering the DNA virus diversity associated with rodent species in the families Cricetidae and Heteromyidae.</title>
        <authorList>
            <person name="Lund M."/>
            <person name="Larsen B.B."/>
            <person name="Gryseels S."/>
            <person name="Kraberger S."/>
            <person name="Rowsey D.M."/>
            <person name="Steger L."/>
            <person name="Yule K.M."/>
            <person name="Upham N.S."/>
            <person name="Worobey M."/>
            <person name="Van Doorslaer K."/>
            <person name="Varsani A."/>
        </authorList>
    </citation>
    <scope>NUCLEOTIDE SEQUENCE</scope>
    <source>
        <strain evidence="1">NeonRodF1_59</strain>
    </source>
</reference>
<dbReference type="EMBL" id="OM869700">
    <property type="protein sequence ID" value="UPW41949.1"/>
    <property type="molecule type" value="Genomic_DNA"/>
</dbReference>